<gene>
    <name evidence="2" type="ORF">ONB1V03_LOCUS20959</name>
</gene>
<keyword evidence="3" id="KW-1185">Reference proteome</keyword>
<name>A0A7R9MQ10_9ACAR</name>
<organism evidence="2">
    <name type="scientific">Oppiella nova</name>
    <dbReference type="NCBI Taxonomy" id="334625"/>
    <lineage>
        <taxon>Eukaryota</taxon>
        <taxon>Metazoa</taxon>
        <taxon>Ecdysozoa</taxon>
        <taxon>Arthropoda</taxon>
        <taxon>Chelicerata</taxon>
        <taxon>Arachnida</taxon>
        <taxon>Acari</taxon>
        <taxon>Acariformes</taxon>
        <taxon>Sarcoptiformes</taxon>
        <taxon>Oribatida</taxon>
        <taxon>Brachypylina</taxon>
        <taxon>Oppioidea</taxon>
        <taxon>Oppiidae</taxon>
        <taxon>Oppiella</taxon>
    </lineage>
</organism>
<keyword evidence="1" id="KW-1133">Transmembrane helix</keyword>
<accession>A0A7R9MQ10</accession>
<sequence>MLIAALVSLGTASILPKTSFDFIYHFIGCILYFVGGLWVAIGAFKHENRSTYVQVSCVLALICGILHLVHGVFSYRLCITN</sequence>
<dbReference type="EMBL" id="OC952959">
    <property type="protein sequence ID" value="CAD7664401.1"/>
    <property type="molecule type" value="Genomic_DNA"/>
</dbReference>
<evidence type="ECO:0000256" key="1">
    <source>
        <dbReference type="SAM" id="Phobius"/>
    </source>
</evidence>
<feature type="transmembrane region" description="Helical" evidence="1">
    <location>
        <begin position="51"/>
        <end position="73"/>
    </location>
</feature>
<keyword evidence="1" id="KW-0472">Membrane</keyword>
<protein>
    <submittedName>
        <fullName evidence="2">Uncharacterized protein</fullName>
    </submittedName>
</protein>
<proteinExistence type="predicted"/>
<evidence type="ECO:0000313" key="2">
    <source>
        <dbReference type="EMBL" id="CAD7664401.1"/>
    </source>
</evidence>
<dbReference type="AlphaFoldDB" id="A0A7R9MQ10"/>
<dbReference type="EMBL" id="CAJPVJ010038134">
    <property type="protein sequence ID" value="CAG2181538.1"/>
    <property type="molecule type" value="Genomic_DNA"/>
</dbReference>
<dbReference type="OrthoDB" id="6481667at2759"/>
<reference evidence="2" key="1">
    <citation type="submission" date="2020-11" db="EMBL/GenBank/DDBJ databases">
        <authorList>
            <person name="Tran Van P."/>
        </authorList>
    </citation>
    <scope>NUCLEOTIDE SEQUENCE</scope>
</reference>
<keyword evidence="1" id="KW-0812">Transmembrane</keyword>
<dbReference type="Proteomes" id="UP000728032">
    <property type="component" value="Unassembled WGS sequence"/>
</dbReference>
<feature type="transmembrane region" description="Helical" evidence="1">
    <location>
        <begin position="22"/>
        <end position="44"/>
    </location>
</feature>
<evidence type="ECO:0000313" key="3">
    <source>
        <dbReference type="Proteomes" id="UP000728032"/>
    </source>
</evidence>